<dbReference type="PANTHER" id="PTHR34980:SF2">
    <property type="entry name" value="INNER MEMBRANE PROTEIN YHAH-RELATED"/>
    <property type="match status" value="1"/>
</dbReference>
<evidence type="ECO:0000313" key="3">
    <source>
        <dbReference type="Proteomes" id="UP001065705"/>
    </source>
</evidence>
<evidence type="ECO:0000256" key="1">
    <source>
        <dbReference type="SAM" id="Phobius"/>
    </source>
</evidence>
<dbReference type="AlphaFoldDB" id="A0ABD7TUU9"/>
<dbReference type="Pfam" id="PF05656">
    <property type="entry name" value="DUF805"/>
    <property type="match status" value="1"/>
</dbReference>
<name>A0ABD7TUU9_9STAP</name>
<sequence length="215" mass="25136">MYATSQVGFLEAFKRFWLNYVNFQGRARRSEFWWNALWILILGIALFLSIILYVLLTPMSPDIIDNVQFIIGGYVIIGSVSILSLLVRRFHDNGFSMLIPIIFVVFNVFYTIFNNVLVLFEGFIYENDIILWVYFISLFLRYFSLGLHIFILVICVMDSKIDANKYGPSPKYVQHEAPYIEPNQGNMHQQTHQPINTTEEGLPQKNNHNMDHKNI</sequence>
<dbReference type="RefSeq" id="WP_262625804.1">
    <property type="nucleotide sequence ID" value="NZ_CP094808.1"/>
</dbReference>
<proteinExistence type="predicted"/>
<accession>A0ABD7TUU9</accession>
<feature type="transmembrane region" description="Helical" evidence="1">
    <location>
        <begin position="132"/>
        <end position="156"/>
    </location>
</feature>
<feature type="transmembrane region" description="Helical" evidence="1">
    <location>
        <begin position="98"/>
        <end position="120"/>
    </location>
</feature>
<reference evidence="2" key="1">
    <citation type="submission" date="2022-03" db="EMBL/GenBank/DDBJ databases">
        <title>Comparative Genomics of East African Camel-Associated Staphylococcaceae spp.: Diversity and Inheritance of Traits Involved in Host-Pathogen Interactions.</title>
        <authorList>
            <person name="Akarsu H."/>
            <person name="Liljander A."/>
            <person name="Younan M."/>
            <person name="Brodard I."/>
            <person name="Glucks I."/>
            <person name="Labroussaa F."/>
            <person name="Overesch G."/>
            <person name="Kuhnert P."/>
            <person name="Perreten V."/>
            <person name="Drexler J.F."/>
            <person name="Corman V.M."/>
            <person name="Falquet L."/>
            <person name="Jores J."/>
        </authorList>
    </citation>
    <scope>NUCLEOTIDE SEQUENCE</scope>
    <source>
        <strain evidence="2">IVB6197</strain>
    </source>
</reference>
<feature type="transmembrane region" description="Helical" evidence="1">
    <location>
        <begin position="32"/>
        <end position="55"/>
    </location>
</feature>
<keyword evidence="1" id="KW-0472">Membrane</keyword>
<keyword evidence="1" id="KW-0812">Transmembrane</keyword>
<protein>
    <submittedName>
        <fullName evidence="2">DUF805 domain-containing protein</fullName>
    </submittedName>
</protein>
<dbReference type="PANTHER" id="PTHR34980">
    <property type="entry name" value="INNER MEMBRANE PROTEIN-RELATED-RELATED"/>
    <property type="match status" value="1"/>
</dbReference>
<gene>
    <name evidence="2" type="ORF">MUA95_02705</name>
</gene>
<keyword evidence="1" id="KW-1133">Transmembrane helix</keyword>
<dbReference type="InterPro" id="IPR008523">
    <property type="entry name" value="DUF805"/>
</dbReference>
<organism evidence="2 3">
    <name type="scientific">Staphylococcus agnetis</name>
    <dbReference type="NCBI Taxonomy" id="985762"/>
    <lineage>
        <taxon>Bacteria</taxon>
        <taxon>Bacillati</taxon>
        <taxon>Bacillota</taxon>
        <taxon>Bacilli</taxon>
        <taxon>Bacillales</taxon>
        <taxon>Staphylococcaceae</taxon>
        <taxon>Staphylococcus</taxon>
    </lineage>
</organism>
<dbReference type="EMBL" id="CP094809">
    <property type="protein sequence ID" value="UXU57739.1"/>
    <property type="molecule type" value="Genomic_DNA"/>
</dbReference>
<dbReference type="Proteomes" id="UP001065705">
    <property type="component" value="Chromosome"/>
</dbReference>
<evidence type="ECO:0000313" key="2">
    <source>
        <dbReference type="EMBL" id="UXU57739.1"/>
    </source>
</evidence>
<feature type="transmembrane region" description="Helical" evidence="1">
    <location>
        <begin position="67"/>
        <end position="86"/>
    </location>
</feature>